<proteinExistence type="predicted"/>
<dbReference type="Proteomes" id="UP001375743">
    <property type="component" value="Unassembled WGS sequence"/>
</dbReference>
<accession>A0ABU8XX26</accession>
<sequence>MATKLVPSIKDASPGELVRLVEDQHRRLRLVRSQLVEEVPVDAIVETFPARCAKPHLGRAALARLLEEAQRRRELDESALGAAIRAAWPERRPDIPVLRPSPGLGAYALRSVAGVPNIVFALFGKDRGEAEAAVDRVVTEQRTGEPFIPIFLINDNDFTVFRDQKLAFEYFPFVCDDRAGPPEPRWAAYFLDTLALTLRRWGVCRIVSL</sequence>
<dbReference type="EMBL" id="JBBLZC010000031">
    <property type="protein sequence ID" value="MEK0085614.1"/>
    <property type="molecule type" value="Genomic_DNA"/>
</dbReference>
<name>A0ABU8XX26_9PROT</name>
<keyword evidence="2" id="KW-1185">Reference proteome</keyword>
<evidence type="ECO:0000313" key="1">
    <source>
        <dbReference type="EMBL" id="MEK0085614.1"/>
    </source>
</evidence>
<comment type="caution">
    <text evidence="1">The sequence shown here is derived from an EMBL/GenBank/DDBJ whole genome shotgun (WGS) entry which is preliminary data.</text>
</comment>
<organism evidence="1 2">
    <name type="scientific">Benzoatithermus flavus</name>
    <dbReference type="NCBI Taxonomy" id="3108223"/>
    <lineage>
        <taxon>Bacteria</taxon>
        <taxon>Pseudomonadati</taxon>
        <taxon>Pseudomonadota</taxon>
        <taxon>Alphaproteobacteria</taxon>
        <taxon>Geminicoccales</taxon>
        <taxon>Geminicoccaceae</taxon>
        <taxon>Benzoatithermus</taxon>
    </lineage>
</organism>
<gene>
    <name evidence="1" type="ORF">U1T56_20880</name>
</gene>
<dbReference type="RefSeq" id="WP_418161464.1">
    <property type="nucleotide sequence ID" value="NZ_JBBLZC010000031.1"/>
</dbReference>
<evidence type="ECO:0000313" key="2">
    <source>
        <dbReference type="Proteomes" id="UP001375743"/>
    </source>
</evidence>
<protein>
    <submittedName>
        <fullName evidence="1">Uncharacterized protein</fullName>
    </submittedName>
</protein>
<reference evidence="1 2" key="1">
    <citation type="submission" date="2024-01" db="EMBL/GenBank/DDBJ databases">
        <title>Multi-omics insights into the function and evolution of sodium benzoate biodegradation pathways in Benzoatithermus flavus gen. nov., sp. nov. from hot spring.</title>
        <authorList>
            <person name="Hu C.-J."/>
            <person name="Li W.-J."/>
        </authorList>
    </citation>
    <scope>NUCLEOTIDE SEQUENCE [LARGE SCALE GENOMIC DNA]</scope>
    <source>
        <strain evidence="1 2">SYSU G07066</strain>
    </source>
</reference>